<gene>
    <name evidence="3" type="ORF">ENG63_08605</name>
</gene>
<feature type="domain" description="Right handed beta helix" evidence="2">
    <location>
        <begin position="112"/>
        <end position="259"/>
    </location>
</feature>
<evidence type="ECO:0000259" key="2">
    <source>
        <dbReference type="Pfam" id="PF13229"/>
    </source>
</evidence>
<proteinExistence type="predicted"/>
<dbReference type="Pfam" id="PF13229">
    <property type="entry name" value="Beta_helix"/>
    <property type="match status" value="1"/>
</dbReference>
<accession>A0A7C0U3Q4</accession>
<comment type="caution">
    <text evidence="3">The sequence shown here is derived from an EMBL/GenBank/DDBJ whole genome shotgun (WGS) entry which is preliminary data.</text>
</comment>
<keyword evidence="1" id="KW-0677">Repeat</keyword>
<dbReference type="PANTHER" id="PTHR22990:SF15">
    <property type="entry name" value="F-BOX ONLY PROTEIN 10"/>
    <property type="match status" value="1"/>
</dbReference>
<dbReference type="InterPro" id="IPR011050">
    <property type="entry name" value="Pectin_lyase_fold/virulence"/>
</dbReference>
<dbReference type="InterPro" id="IPR012334">
    <property type="entry name" value="Pectin_lyas_fold"/>
</dbReference>
<dbReference type="EMBL" id="DRBS01000318">
    <property type="protein sequence ID" value="HDD44902.1"/>
    <property type="molecule type" value="Genomic_DNA"/>
</dbReference>
<dbReference type="InterPro" id="IPR051550">
    <property type="entry name" value="SCF-Subunits/Alg-Epimerases"/>
</dbReference>
<dbReference type="InterPro" id="IPR039448">
    <property type="entry name" value="Beta_helix"/>
</dbReference>
<dbReference type="SMART" id="SM00710">
    <property type="entry name" value="PbH1"/>
    <property type="match status" value="6"/>
</dbReference>
<sequence>MRYILTILISIIICSWNTIYAEQITVHGRITQDTTWQGNIWVIDNVTVSAGVTLRIMPGTKILFKHYRGYKEPNKRLRIDVLGGNLIAEGTPDFPIYFTSDSDRPQNGDWSMIHIENSDNTRFKYCVIEFAQQGLNIWHSNPLITNSVIRWNNWEGLYFESYSQPIIENCQIYENGYNGLAAEQFNSITIKQSEFYRNGTNGIHIDASTAEIIQCNVHSNLANGISVDDNGLLKIYGCRIYDNMDCAIGYGEGENIVELSNTVLDYQKICGNFKNISSTIYPIEHIEVGFSPDNSHSLNYIPGDKDLDRYRYVYPDYDVTRKVLKKIGEGLGLTWSLTFDGTYLWTATLDGKVYKIAPNNGDIIKIYNTSLVQPWGMTFDGNFLWIVDFAQKKLFKFDPNSGRILDSFETPDPVGGCKGITWDGDYLYLLSWTHPAIYKLDTSGNLLKTIDLKNGGGGGITWDGNYFWVSDSTKILKYDKEGNLVGWIYSASEGTWDLAWDGEYLWASQRTNENWNDAKIFQIQVLNDSLTKTISEITINGQIGNPNFNYQQPITISISLIPFGMENIEADWWIVAKTPFGVFFYSYFQNKWDSNITTAYQGKLQYISDLDLFTINQLPVGNYTIYFGVDTSRDGNITFEQLFYDYIEFIITD</sequence>
<reference evidence="3" key="1">
    <citation type="journal article" date="2020" name="mSystems">
        <title>Genome- and Community-Level Interaction Insights into Carbon Utilization and Element Cycling Functions of Hydrothermarchaeota in Hydrothermal Sediment.</title>
        <authorList>
            <person name="Zhou Z."/>
            <person name="Liu Y."/>
            <person name="Xu W."/>
            <person name="Pan J."/>
            <person name="Luo Z.H."/>
            <person name="Li M."/>
        </authorList>
    </citation>
    <scope>NUCLEOTIDE SEQUENCE [LARGE SCALE GENOMIC DNA]</scope>
    <source>
        <strain evidence="3">HyVt-233</strain>
    </source>
</reference>
<dbReference type="Gene3D" id="2.120.10.30">
    <property type="entry name" value="TolB, C-terminal domain"/>
    <property type="match status" value="1"/>
</dbReference>
<evidence type="ECO:0000256" key="1">
    <source>
        <dbReference type="ARBA" id="ARBA00022737"/>
    </source>
</evidence>
<evidence type="ECO:0000313" key="3">
    <source>
        <dbReference type="EMBL" id="HDD44902.1"/>
    </source>
</evidence>
<dbReference type="SUPFAM" id="SSF51126">
    <property type="entry name" value="Pectin lyase-like"/>
    <property type="match status" value="1"/>
</dbReference>
<protein>
    <recommendedName>
        <fullName evidence="2">Right handed beta helix domain-containing protein</fullName>
    </recommendedName>
</protein>
<name>A0A7C0U3Q4_DESA2</name>
<dbReference type="InterPro" id="IPR011042">
    <property type="entry name" value="6-blade_b-propeller_TolB-like"/>
</dbReference>
<dbReference type="PANTHER" id="PTHR22990">
    <property type="entry name" value="F-BOX ONLY PROTEIN"/>
    <property type="match status" value="1"/>
</dbReference>
<dbReference type="Gene3D" id="2.160.20.10">
    <property type="entry name" value="Single-stranded right-handed beta-helix, Pectin lyase-like"/>
    <property type="match status" value="1"/>
</dbReference>
<dbReference type="GO" id="GO:0006511">
    <property type="term" value="P:ubiquitin-dependent protein catabolic process"/>
    <property type="evidence" value="ECO:0007669"/>
    <property type="project" value="TreeGrafter"/>
</dbReference>
<dbReference type="InterPro" id="IPR011044">
    <property type="entry name" value="Quino_amine_DH_bsu"/>
</dbReference>
<dbReference type="InterPro" id="IPR006626">
    <property type="entry name" value="PbH1"/>
</dbReference>
<dbReference type="Proteomes" id="UP000886289">
    <property type="component" value="Unassembled WGS sequence"/>
</dbReference>
<dbReference type="AlphaFoldDB" id="A0A7C0U3Q4"/>
<organism evidence="3">
    <name type="scientific">Desulfofervidus auxilii</name>
    <dbReference type="NCBI Taxonomy" id="1621989"/>
    <lineage>
        <taxon>Bacteria</taxon>
        <taxon>Pseudomonadati</taxon>
        <taxon>Thermodesulfobacteriota</taxon>
        <taxon>Candidatus Desulfofervidia</taxon>
        <taxon>Candidatus Desulfofervidales</taxon>
        <taxon>Candidatus Desulfofervidaceae</taxon>
        <taxon>Candidatus Desulfofervidus</taxon>
    </lineage>
</organism>
<dbReference type="SUPFAM" id="SSF50969">
    <property type="entry name" value="YVTN repeat-like/Quinoprotein amine dehydrogenase"/>
    <property type="match status" value="1"/>
</dbReference>